<keyword evidence="5" id="KW-1133">Transmembrane helix</keyword>
<dbReference type="InterPro" id="IPR050130">
    <property type="entry name" value="ClpA_ClpB"/>
</dbReference>
<dbReference type="GO" id="GO:0005737">
    <property type="term" value="C:cytoplasm"/>
    <property type="evidence" value="ECO:0007669"/>
    <property type="project" value="TreeGrafter"/>
</dbReference>
<evidence type="ECO:0000256" key="3">
    <source>
        <dbReference type="ARBA" id="ARBA00022840"/>
    </source>
</evidence>
<feature type="transmembrane region" description="Helical" evidence="5">
    <location>
        <begin position="12"/>
        <end position="31"/>
    </location>
</feature>
<feature type="domain" description="Clp ATPase C-terminal" evidence="7">
    <location>
        <begin position="816"/>
        <end position="901"/>
    </location>
</feature>
<dbReference type="Proteomes" id="UP000034581">
    <property type="component" value="Unassembled WGS sequence"/>
</dbReference>
<dbReference type="GO" id="GO:0034605">
    <property type="term" value="P:cellular response to heat"/>
    <property type="evidence" value="ECO:0007669"/>
    <property type="project" value="TreeGrafter"/>
</dbReference>
<evidence type="ECO:0000313" key="9">
    <source>
        <dbReference type="Proteomes" id="UP000034581"/>
    </source>
</evidence>
<keyword evidence="3" id="KW-0067">ATP-binding</keyword>
<dbReference type="InterPro" id="IPR041546">
    <property type="entry name" value="ClpA/ClpB_AAA_lid"/>
</dbReference>
<keyword evidence="4" id="KW-0143">Chaperone</keyword>
<dbReference type="InterPro" id="IPR001270">
    <property type="entry name" value="ClpA/B"/>
</dbReference>
<evidence type="ECO:0000313" key="8">
    <source>
        <dbReference type="EMBL" id="KKP69940.1"/>
    </source>
</evidence>
<sequence>METARFDFRDVINFVIYIPYFFFWWYVRALIFLVKFIWRTLLLIIDGVTILPMIRYLFAPYHQDRSFVGYFMGFILRTMWIVVSLVIVLINLAILLLLLPIHLVLPFGFYFGMVISTYFDIPWQQIVVIISGWIITTSAVLIYVKCYINHPKKTIAEIDLTGEIDFKELEETFMPRLKNDWEKAFKLASKDDNLEDLSYFLFLSLTMDKRNAPIFYRLRLNPKEIYKRALEKEFILKKSFIPLSDLFKKEIQIAQELNHHHLDSDVLLTTLVKYNKAIHELFIDMGVSDEEIKQASEWIYTMLKKRDSWMYWRRNDFRLRGGYDLAWTTGWTPTLKHYSQNITQIVGSGKVSRMIGRKDEIEQIMRILTRTTKNNVLLLGPAGVGKTAIAYGIAQQMMTGEAKELKNKKLVSIDFPSLIGGTGSRGEFELRFKTILEESGPGGTILFIDEMGSVAHAGGGEGSIDAAAVLSPYLSIGQIQCIGTASYADYRKYIESNENFSSFFQTVEIKEPTDKETIKILENFCNEIEFKQGVTITYQAIEAAVKLSKQYIRDRVLPEKAIDILDETATSVRRNKKVYVTAEDVAAVVSLKTGVPVTKITQAEKSKLLNLEKSLHERIIGQDEAVTVIANAMRRSRVGLKDSRKPVARFLFLGPTGVGKTETCKALADLYYGDESNMVRLDMSEYQDASSLSRMLGAAPGTKDFEAGGQLTEAVRRRPFSLVLLDELEKAHPHILDVFLQMLDDGRLTDSSGRTISFQDSIIIATSNAQAVMIQEAVRKKYDHDQLKSLIMENINKTFRPEFINRFDAIVVFKPLEIEQVLHIAVIMLQHIKDQLKEKEIGFEISPEALVKLAKIGFNPEFGARPLRRVIQDKVENKVAQKILEGNIKAGDTIKITDKDI</sequence>
<dbReference type="InterPro" id="IPR027417">
    <property type="entry name" value="P-loop_NTPase"/>
</dbReference>
<dbReference type="PANTHER" id="PTHR11638:SF18">
    <property type="entry name" value="HEAT SHOCK PROTEIN 104"/>
    <property type="match status" value="1"/>
</dbReference>
<feature type="transmembrane region" description="Helical" evidence="5">
    <location>
        <begin position="126"/>
        <end position="144"/>
    </location>
</feature>
<dbReference type="Pfam" id="PF00004">
    <property type="entry name" value="AAA"/>
    <property type="match status" value="1"/>
</dbReference>
<keyword evidence="1" id="KW-0677">Repeat</keyword>
<dbReference type="Pfam" id="PF10431">
    <property type="entry name" value="ClpB_D2-small"/>
    <property type="match status" value="1"/>
</dbReference>
<dbReference type="InterPro" id="IPR003593">
    <property type="entry name" value="AAA+_ATPase"/>
</dbReference>
<dbReference type="Pfam" id="PF17871">
    <property type="entry name" value="AAA_lid_9"/>
    <property type="match status" value="1"/>
</dbReference>
<proteinExistence type="predicted"/>
<evidence type="ECO:0000256" key="5">
    <source>
        <dbReference type="SAM" id="Phobius"/>
    </source>
</evidence>
<keyword evidence="5" id="KW-0812">Transmembrane</keyword>
<evidence type="ECO:0000256" key="1">
    <source>
        <dbReference type="ARBA" id="ARBA00022737"/>
    </source>
</evidence>
<dbReference type="Gene3D" id="3.40.50.300">
    <property type="entry name" value="P-loop containing nucleotide triphosphate hydrolases"/>
    <property type="match status" value="2"/>
</dbReference>
<evidence type="ECO:0000259" key="6">
    <source>
        <dbReference type="SMART" id="SM00382"/>
    </source>
</evidence>
<dbReference type="InterPro" id="IPR003959">
    <property type="entry name" value="ATPase_AAA_core"/>
</dbReference>
<gene>
    <name evidence="8" type="ORF">UR67_C0002G0060</name>
</gene>
<dbReference type="SMART" id="SM01086">
    <property type="entry name" value="ClpB_D2-small"/>
    <property type="match status" value="1"/>
</dbReference>
<evidence type="ECO:0000256" key="2">
    <source>
        <dbReference type="ARBA" id="ARBA00022741"/>
    </source>
</evidence>
<dbReference type="InterPro" id="IPR028299">
    <property type="entry name" value="ClpA/B_CS2"/>
</dbReference>
<feature type="domain" description="AAA+ ATPase" evidence="6">
    <location>
        <begin position="646"/>
        <end position="817"/>
    </location>
</feature>
<feature type="transmembrane region" description="Helical" evidence="5">
    <location>
        <begin position="37"/>
        <end position="58"/>
    </location>
</feature>
<feature type="domain" description="AAA+ ATPase" evidence="6">
    <location>
        <begin position="372"/>
        <end position="513"/>
    </location>
</feature>
<dbReference type="GO" id="GO:0016887">
    <property type="term" value="F:ATP hydrolysis activity"/>
    <property type="evidence" value="ECO:0007669"/>
    <property type="project" value="InterPro"/>
</dbReference>
<dbReference type="STRING" id="1618350.UR67_C0002G0060"/>
<organism evidence="8 9">
    <name type="scientific">candidate division CPR3 bacterium GW2011_GWF2_35_18</name>
    <dbReference type="NCBI Taxonomy" id="1618350"/>
    <lineage>
        <taxon>Bacteria</taxon>
        <taxon>Bacteria division CPR3</taxon>
    </lineage>
</organism>
<dbReference type="SUPFAM" id="SSF52540">
    <property type="entry name" value="P-loop containing nucleoside triphosphate hydrolases"/>
    <property type="match status" value="2"/>
</dbReference>
<dbReference type="PANTHER" id="PTHR11638">
    <property type="entry name" value="ATP-DEPENDENT CLP PROTEASE"/>
    <property type="match status" value="1"/>
</dbReference>
<reference evidence="8 9" key="1">
    <citation type="journal article" date="2015" name="Nature">
        <title>rRNA introns, odd ribosomes, and small enigmatic genomes across a large radiation of phyla.</title>
        <authorList>
            <person name="Brown C.T."/>
            <person name="Hug L.A."/>
            <person name="Thomas B.C."/>
            <person name="Sharon I."/>
            <person name="Castelle C.J."/>
            <person name="Singh A."/>
            <person name="Wilkins M.J."/>
            <person name="Williams K.H."/>
            <person name="Banfield J.F."/>
        </authorList>
    </citation>
    <scope>NUCLEOTIDE SEQUENCE [LARGE SCALE GENOMIC DNA]</scope>
</reference>
<dbReference type="SMART" id="SM00382">
    <property type="entry name" value="AAA"/>
    <property type="match status" value="2"/>
</dbReference>
<dbReference type="PRINTS" id="PR00300">
    <property type="entry name" value="CLPPROTEASEA"/>
</dbReference>
<evidence type="ECO:0000259" key="7">
    <source>
        <dbReference type="SMART" id="SM01086"/>
    </source>
</evidence>
<feature type="transmembrane region" description="Helical" evidence="5">
    <location>
        <begin position="70"/>
        <end position="95"/>
    </location>
</feature>
<keyword evidence="2" id="KW-0547">Nucleotide-binding</keyword>
<dbReference type="GO" id="GO:0005524">
    <property type="term" value="F:ATP binding"/>
    <property type="evidence" value="ECO:0007669"/>
    <property type="project" value="UniProtKB-KW"/>
</dbReference>
<dbReference type="PROSITE" id="PS00871">
    <property type="entry name" value="CLPAB_2"/>
    <property type="match status" value="1"/>
</dbReference>
<evidence type="ECO:0000256" key="4">
    <source>
        <dbReference type="ARBA" id="ARBA00023186"/>
    </source>
</evidence>
<dbReference type="AlphaFoldDB" id="A0A0G0E3P5"/>
<dbReference type="InterPro" id="IPR019489">
    <property type="entry name" value="Clp_ATPase_C"/>
</dbReference>
<dbReference type="Pfam" id="PF07724">
    <property type="entry name" value="AAA_2"/>
    <property type="match status" value="1"/>
</dbReference>
<keyword evidence="5" id="KW-0472">Membrane</keyword>
<accession>A0A0G0E3P5</accession>
<dbReference type="Gene3D" id="1.10.8.60">
    <property type="match status" value="2"/>
</dbReference>
<name>A0A0G0E3P5_UNCC3</name>
<dbReference type="FunFam" id="3.40.50.300:FF:000025">
    <property type="entry name" value="ATP-dependent Clp protease subunit"/>
    <property type="match status" value="1"/>
</dbReference>
<dbReference type="EMBL" id="LBQB01000002">
    <property type="protein sequence ID" value="KKP69940.1"/>
    <property type="molecule type" value="Genomic_DNA"/>
</dbReference>
<dbReference type="CDD" id="cd00009">
    <property type="entry name" value="AAA"/>
    <property type="match status" value="1"/>
</dbReference>
<dbReference type="PATRIC" id="fig|1618350.3.peg.365"/>
<comment type="caution">
    <text evidence="8">The sequence shown here is derived from an EMBL/GenBank/DDBJ whole genome shotgun (WGS) entry which is preliminary data.</text>
</comment>
<protein>
    <submittedName>
        <fullName evidence="8">ATPase AAA-2 domain protein</fullName>
    </submittedName>
</protein>
<dbReference type="CDD" id="cd19499">
    <property type="entry name" value="RecA-like_ClpB_Hsp104-like"/>
    <property type="match status" value="1"/>
</dbReference>